<evidence type="ECO:0000256" key="1">
    <source>
        <dbReference type="SAM" id="MobiDB-lite"/>
    </source>
</evidence>
<dbReference type="OrthoDB" id="1513091at2"/>
<evidence type="ECO:0000256" key="2">
    <source>
        <dbReference type="SAM" id="SignalP"/>
    </source>
</evidence>
<feature type="region of interest" description="Disordered" evidence="1">
    <location>
        <begin position="22"/>
        <end position="54"/>
    </location>
</feature>
<keyword evidence="2" id="KW-0732">Signal</keyword>
<dbReference type="AlphaFoldDB" id="A0A366LCW1"/>
<reference evidence="3 4" key="1">
    <citation type="submission" date="2018-07" db="EMBL/GenBank/DDBJ databases">
        <title>A draft genome of a endophytic bacteria, a new species of Pedobacter.</title>
        <authorList>
            <person name="Zhang Z.D."/>
            <person name="Chen Z.J."/>
        </authorList>
    </citation>
    <scope>NUCLEOTIDE SEQUENCE [LARGE SCALE GENOMIC DNA]</scope>
    <source>
        <strain evidence="3 4">RS10</strain>
    </source>
</reference>
<accession>A0A366LCW1</accession>
<feature type="signal peptide" evidence="2">
    <location>
        <begin position="1"/>
        <end position="24"/>
    </location>
</feature>
<proteinExistence type="predicted"/>
<organism evidence="3 4">
    <name type="scientific">Pedobacter miscanthi</name>
    <dbReference type="NCBI Taxonomy" id="2259170"/>
    <lineage>
        <taxon>Bacteria</taxon>
        <taxon>Pseudomonadati</taxon>
        <taxon>Bacteroidota</taxon>
        <taxon>Sphingobacteriia</taxon>
        <taxon>Sphingobacteriales</taxon>
        <taxon>Sphingobacteriaceae</taxon>
        <taxon>Pedobacter</taxon>
    </lineage>
</organism>
<comment type="caution">
    <text evidence="3">The sequence shown here is derived from an EMBL/GenBank/DDBJ whole genome shotgun (WGS) entry which is preliminary data.</text>
</comment>
<gene>
    <name evidence="3" type="ORF">DRW42_00135</name>
</gene>
<feature type="chain" id="PRO_5017049349" evidence="2">
    <location>
        <begin position="25"/>
        <end position="96"/>
    </location>
</feature>
<sequence>MKKIILSAVFAFSALAFLPSSSKAQNTPKDQSNTIAQSTSTSQGTTDRAMNQPEPTNALAAWSAGYQYGISHGWGQEDSLYWANVQMKLWIYHHGY</sequence>
<dbReference type="EMBL" id="QNQU01000001">
    <property type="protein sequence ID" value="RBQ11725.1"/>
    <property type="molecule type" value="Genomic_DNA"/>
</dbReference>
<dbReference type="RefSeq" id="WP_113946806.1">
    <property type="nucleotide sequence ID" value="NZ_QNQU01000001.1"/>
</dbReference>
<evidence type="ECO:0000313" key="4">
    <source>
        <dbReference type="Proteomes" id="UP000252081"/>
    </source>
</evidence>
<evidence type="ECO:0000313" key="3">
    <source>
        <dbReference type="EMBL" id="RBQ11725.1"/>
    </source>
</evidence>
<dbReference type="Proteomes" id="UP000252081">
    <property type="component" value="Unassembled WGS sequence"/>
</dbReference>
<protein>
    <submittedName>
        <fullName evidence="3">Uncharacterized protein</fullName>
    </submittedName>
</protein>
<keyword evidence="4" id="KW-1185">Reference proteome</keyword>
<name>A0A366LCW1_9SPHI</name>
<feature type="compositionally biased region" description="Polar residues" evidence="1">
    <location>
        <begin position="25"/>
        <end position="54"/>
    </location>
</feature>